<accession>A0ABW2XMT1</accession>
<feature type="region of interest" description="Disordered" evidence="1">
    <location>
        <begin position="1"/>
        <end position="22"/>
    </location>
</feature>
<comment type="caution">
    <text evidence="2">The sequence shown here is derived from an EMBL/GenBank/DDBJ whole genome shotgun (WGS) entry which is preliminary data.</text>
</comment>
<protein>
    <submittedName>
        <fullName evidence="2">Uncharacterized protein</fullName>
    </submittedName>
</protein>
<dbReference type="EMBL" id="JBHTGP010000013">
    <property type="protein sequence ID" value="MFD0687813.1"/>
    <property type="molecule type" value="Genomic_DNA"/>
</dbReference>
<evidence type="ECO:0000256" key="1">
    <source>
        <dbReference type="SAM" id="MobiDB-lite"/>
    </source>
</evidence>
<evidence type="ECO:0000313" key="3">
    <source>
        <dbReference type="Proteomes" id="UP001597063"/>
    </source>
</evidence>
<reference evidence="3" key="1">
    <citation type="journal article" date="2019" name="Int. J. Syst. Evol. Microbiol.">
        <title>The Global Catalogue of Microorganisms (GCM) 10K type strain sequencing project: providing services to taxonomists for standard genome sequencing and annotation.</title>
        <authorList>
            <consortium name="The Broad Institute Genomics Platform"/>
            <consortium name="The Broad Institute Genome Sequencing Center for Infectious Disease"/>
            <person name="Wu L."/>
            <person name="Ma J."/>
        </authorList>
    </citation>
    <scope>NUCLEOTIDE SEQUENCE [LARGE SCALE GENOMIC DNA]</scope>
    <source>
        <strain evidence="3">JCM 9371</strain>
    </source>
</reference>
<evidence type="ECO:0000313" key="2">
    <source>
        <dbReference type="EMBL" id="MFD0687813.1"/>
    </source>
</evidence>
<dbReference type="Proteomes" id="UP001597063">
    <property type="component" value="Unassembled WGS sequence"/>
</dbReference>
<dbReference type="RefSeq" id="WP_131758243.1">
    <property type="nucleotide sequence ID" value="NZ_CAACUY010000047.1"/>
</dbReference>
<keyword evidence="3" id="KW-1185">Reference proteome</keyword>
<proteinExistence type="predicted"/>
<name>A0ABW2XMT1_9ACTN</name>
<organism evidence="2 3">
    <name type="scientific">Actinomadura fibrosa</name>
    <dbReference type="NCBI Taxonomy" id="111802"/>
    <lineage>
        <taxon>Bacteria</taxon>
        <taxon>Bacillati</taxon>
        <taxon>Actinomycetota</taxon>
        <taxon>Actinomycetes</taxon>
        <taxon>Streptosporangiales</taxon>
        <taxon>Thermomonosporaceae</taxon>
        <taxon>Actinomadura</taxon>
    </lineage>
</organism>
<gene>
    <name evidence="2" type="ORF">ACFQZM_25185</name>
</gene>
<sequence length="62" mass="6745">MDEPGTGWPGAGGRTGEPAAGPVIDYHFPVEVHTVGTLPPDERERLARTHLDRLDQELASRL</sequence>